<keyword evidence="2" id="KW-1185">Reference proteome</keyword>
<sequence length="108" mass="12036">MALITVNVSKLYREIPVSQGFFSKLFFSHPGNDLTATEVEYALISVASDGSERVVAASALCGKIGTTHKPSNYTLQHRCEIPDGHERFLINWVESFSYTTFEARAYLS</sequence>
<dbReference type="Proteomes" id="UP000198505">
    <property type="component" value="Unassembled WGS sequence"/>
</dbReference>
<reference evidence="2" key="1">
    <citation type="submission" date="2016-10" db="EMBL/GenBank/DDBJ databases">
        <authorList>
            <person name="Varghese N."/>
            <person name="Submissions S."/>
        </authorList>
    </citation>
    <scope>NUCLEOTIDE SEQUENCE [LARGE SCALE GENOMIC DNA]</scope>
    <source>
        <strain evidence="2">CGMCC 1.6495</strain>
    </source>
</reference>
<name>A0A1H9UTQ6_9GAMM</name>
<evidence type="ECO:0000313" key="2">
    <source>
        <dbReference type="Proteomes" id="UP000198505"/>
    </source>
</evidence>
<evidence type="ECO:0000313" key="1">
    <source>
        <dbReference type="EMBL" id="SES12711.1"/>
    </source>
</evidence>
<gene>
    <name evidence="1" type="ORF">SAMN04487958_107211</name>
</gene>
<dbReference type="STRING" id="416874.SAMN04487958_107211"/>
<dbReference type="EMBL" id="FOGS01000007">
    <property type="protein sequence ID" value="SES12711.1"/>
    <property type="molecule type" value="Genomic_DNA"/>
</dbReference>
<protein>
    <submittedName>
        <fullName evidence="1">Uncharacterized protein</fullName>
    </submittedName>
</protein>
<accession>A0A1H9UTQ6</accession>
<organism evidence="1 2">
    <name type="scientific">Vreelandella subterranea</name>
    <dbReference type="NCBI Taxonomy" id="416874"/>
    <lineage>
        <taxon>Bacteria</taxon>
        <taxon>Pseudomonadati</taxon>
        <taxon>Pseudomonadota</taxon>
        <taxon>Gammaproteobacteria</taxon>
        <taxon>Oceanospirillales</taxon>
        <taxon>Halomonadaceae</taxon>
        <taxon>Vreelandella</taxon>
    </lineage>
</organism>
<dbReference type="RefSeq" id="WP_092828182.1">
    <property type="nucleotide sequence ID" value="NZ_FOGS01000007.1"/>
</dbReference>
<proteinExistence type="predicted"/>
<dbReference type="AlphaFoldDB" id="A0A1H9UTQ6"/>